<feature type="compositionally biased region" description="Pro residues" evidence="1">
    <location>
        <begin position="194"/>
        <end position="218"/>
    </location>
</feature>
<dbReference type="RefSeq" id="WP_187254884.1">
    <property type="nucleotide sequence ID" value="NZ_JBHULF010000006.1"/>
</dbReference>
<keyword evidence="3" id="KW-1185">Reference proteome</keyword>
<accession>A0ABR7M3C9</accession>
<evidence type="ECO:0000256" key="1">
    <source>
        <dbReference type="SAM" id="MobiDB-lite"/>
    </source>
</evidence>
<organism evidence="2 3">
    <name type="scientific">Flavihumibacter stibioxidans</name>
    <dbReference type="NCBI Taxonomy" id="1834163"/>
    <lineage>
        <taxon>Bacteria</taxon>
        <taxon>Pseudomonadati</taxon>
        <taxon>Bacteroidota</taxon>
        <taxon>Chitinophagia</taxon>
        <taxon>Chitinophagales</taxon>
        <taxon>Chitinophagaceae</taxon>
        <taxon>Flavihumibacter</taxon>
    </lineage>
</organism>
<sequence length="365" mass="41275">MRSILLLALIICGISSYGQDLTGIWRGQFRQQDRVLQLMDMENRYRFEVQLDQRGKAFNGVTYSYKTTEFYGKATAKGTIHTGTKKVYLEELKIVDVRMRSGSDACVMTCFLQYSRNGKEEFLEGTYVSMNTSDSTDCGRGTVFLRRVQESDFFKEPFLVKREAEKRKAELAKAARPKPGPLAKNDTVKQPGKPVQPPAKPPQKQPVLPTPAKPVAPPEPRDVQASTVPSNLEREPNKPKAPLVIPPVLKNRENELVKTFSVNTREITVSLYDNGTIDKDTVSVYLNKKQVVNRQMLSLNPITLTIELDEENDYHELVMVAENLGEIPPNTSLMVVKAGNKQYEVRITSTEQKNAVVIFKFEKEK</sequence>
<proteinExistence type="predicted"/>
<reference evidence="2 3" key="1">
    <citation type="submission" date="2016-07" db="EMBL/GenBank/DDBJ databases">
        <title>Genome analysis of Flavihumibacter stibioxidans YS-17.</title>
        <authorList>
            <person name="Shi K."/>
            <person name="Han Y."/>
            <person name="Wang G."/>
        </authorList>
    </citation>
    <scope>NUCLEOTIDE SEQUENCE [LARGE SCALE GENOMIC DNA]</scope>
    <source>
        <strain evidence="2 3">YS-17</strain>
    </source>
</reference>
<dbReference type="Proteomes" id="UP000765802">
    <property type="component" value="Unassembled WGS sequence"/>
</dbReference>
<comment type="caution">
    <text evidence="2">The sequence shown here is derived from an EMBL/GenBank/DDBJ whole genome shotgun (WGS) entry which is preliminary data.</text>
</comment>
<name>A0ABR7M3C9_9BACT</name>
<protein>
    <submittedName>
        <fullName evidence="2">Uncharacterized protein</fullName>
    </submittedName>
</protein>
<gene>
    <name evidence="2" type="ORF">BC349_00970</name>
</gene>
<feature type="region of interest" description="Disordered" evidence="1">
    <location>
        <begin position="170"/>
        <end position="244"/>
    </location>
</feature>
<evidence type="ECO:0000313" key="2">
    <source>
        <dbReference type="EMBL" id="MBC6489523.1"/>
    </source>
</evidence>
<dbReference type="EMBL" id="MBUA01000001">
    <property type="protein sequence ID" value="MBC6489523.1"/>
    <property type="molecule type" value="Genomic_DNA"/>
</dbReference>
<evidence type="ECO:0000313" key="3">
    <source>
        <dbReference type="Proteomes" id="UP000765802"/>
    </source>
</evidence>